<keyword evidence="2" id="KW-1133">Transmembrane helix</keyword>
<accession>A0ABV0JNZ8</accession>
<feature type="transmembrane region" description="Helical" evidence="2">
    <location>
        <begin position="30"/>
        <end position="49"/>
    </location>
</feature>
<dbReference type="EMBL" id="JAMPKK010000012">
    <property type="protein sequence ID" value="MEP0864381.1"/>
    <property type="molecule type" value="Genomic_DNA"/>
</dbReference>
<protein>
    <submittedName>
        <fullName evidence="3">Uncharacterized protein</fullName>
    </submittedName>
</protein>
<gene>
    <name evidence="3" type="ORF">NDI37_07850</name>
</gene>
<evidence type="ECO:0000313" key="3">
    <source>
        <dbReference type="EMBL" id="MEP0864381.1"/>
    </source>
</evidence>
<keyword evidence="4" id="KW-1185">Reference proteome</keyword>
<feature type="compositionally biased region" description="Low complexity" evidence="1">
    <location>
        <begin position="228"/>
        <end position="245"/>
    </location>
</feature>
<reference evidence="3 4" key="1">
    <citation type="submission" date="2022-04" db="EMBL/GenBank/DDBJ databases">
        <title>Positive selection, recombination, and allopatry shape intraspecific diversity of widespread and dominant cyanobacteria.</title>
        <authorList>
            <person name="Wei J."/>
            <person name="Shu W."/>
            <person name="Hu C."/>
        </authorList>
    </citation>
    <scope>NUCLEOTIDE SEQUENCE [LARGE SCALE GENOMIC DNA]</scope>
    <source>
        <strain evidence="3 4">GB2-A5</strain>
    </source>
</reference>
<evidence type="ECO:0000313" key="4">
    <source>
        <dbReference type="Proteomes" id="UP001442494"/>
    </source>
</evidence>
<feature type="region of interest" description="Disordered" evidence="1">
    <location>
        <begin position="153"/>
        <end position="308"/>
    </location>
</feature>
<dbReference type="RefSeq" id="WP_190421100.1">
    <property type="nucleotide sequence ID" value="NZ_JAMPKK010000012.1"/>
</dbReference>
<feature type="compositionally biased region" description="Low complexity" evidence="1">
    <location>
        <begin position="253"/>
        <end position="288"/>
    </location>
</feature>
<evidence type="ECO:0000256" key="1">
    <source>
        <dbReference type="SAM" id="MobiDB-lite"/>
    </source>
</evidence>
<feature type="compositionally biased region" description="Gly residues" evidence="1">
    <location>
        <begin position="218"/>
        <end position="227"/>
    </location>
</feature>
<evidence type="ECO:0000256" key="2">
    <source>
        <dbReference type="SAM" id="Phobius"/>
    </source>
</evidence>
<comment type="caution">
    <text evidence="3">The sequence shown here is derived from an EMBL/GenBank/DDBJ whole genome shotgun (WGS) entry which is preliminary data.</text>
</comment>
<proteinExistence type="predicted"/>
<keyword evidence="2" id="KW-0812">Transmembrane</keyword>
<dbReference type="Proteomes" id="UP001442494">
    <property type="component" value="Unassembled WGS sequence"/>
</dbReference>
<organism evidence="3 4">
    <name type="scientific">Funiculus sociatus GB2-A5</name>
    <dbReference type="NCBI Taxonomy" id="2933946"/>
    <lineage>
        <taxon>Bacteria</taxon>
        <taxon>Bacillati</taxon>
        <taxon>Cyanobacteriota</taxon>
        <taxon>Cyanophyceae</taxon>
        <taxon>Coleofasciculales</taxon>
        <taxon>Coleofasciculaceae</taxon>
        <taxon>Funiculus</taxon>
    </lineage>
</organism>
<name>A0ABV0JNZ8_9CYAN</name>
<keyword evidence="2" id="KW-0472">Membrane</keyword>
<sequence length="308" mass="31601">MGESISFNFKALPGIEFKVKRSRKSFVHRFLAPLSLVGILGCTGVTWLVSSALAPQIAQAYTARVDLRMVGQPNETYEGLIRRAEAVARAAAQRSFDRDILVTDVAVMIMGQNQGAIAPILALKVNRGAWRSRPDVSRWATYFPSTKALLGFRDDVIPDPQPAPAAAPQQAPAASPQATPPTTITPGNVRDIPRPPAGGTPRNQAPGTAPAAAPGTGQTLGGAGAGGTPQNQAPGTAPTAAPGTGQTPGGTGANAPTLPSAPTLPGGNTNNPNPTENIPNPTENIPNPAQNLPNPATPAPARGTNGQR</sequence>
<feature type="compositionally biased region" description="Low complexity" evidence="1">
    <location>
        <begin position="204"/>
        <end position="217"/>
    </location>
</feature>
<feature type="compositionally biased region" description="Low complexity" evidence="1">
    <location>
        <begin position="166"/>
        <end position="186"/>
    </location>
</feature>